<accession>A0A377Q0A6</accession>
<dbReference type="Gene3D" id="3.90.550.10">
    <property type="entry name" value="Spore Coat Polysaccharide Biosynthesis Protein SpsA, Chain A"/>
    <property type="match status" value="1"/>
</dbReference>
<name>A0A377Q0A6_9HELI</name>
<evidence type="ECO:0000256" key="3">
    <source>
        <dbReference type="ARBA" id="ARBA00022723"/>
    </source>
</evidence>
<dbReference type="Pfam" id="PF12804">
    <property type="entry name" value="NTP_transf_3"/>
    <property type="match status" value="1"/>
</dbReference>
<dbReference type="PANTHER" id="PTHR19136">
    <property type="entry name" value="MOLYBDENUM COFACTOR GUANYLYLTRANSFERASE"/>
    <property type="match status" value="1"/>
</dbReference>
<protein>
    <submittedName>
        <fullName evidence="9">Molybdopterin-guanine dinucleotide biosynthesis protein A</fullName>
    </submittedName>
</protein>
<evidence type="ECO:0000256" key="2">
    <source>
        <dbReference type="ARBA" id="ARBA00022679"/>
    </source>
</evidence>
<evidence type="ECO:0000256" key="1">
    <source>
        <dbReference type="ARBA" id="ARBA00022490"/>
    </source>
</evidence>
<evidence type="ECO:0000313" key="9">
    <source>
        <dbReference type="EMBL" id="STQ88658.1"/>
    </source>
</evidence>
<keyword evidence="6" id="KW-0342">GTP-binding</keyword>
<evidence type="ECO:0000256" key="4">
    <source>
        <dbReference type="ARBA" id="ARBA00022741"/>
    </source>
</evidence>
<keyword evidence="2" id="KW-0808">Transferase</keyword>
<dbReference type="GO" id="GO:0046872">
    <property type="term" value="F:metal ion binding"/>
    <property type="evidence" value="ECO:0007669"/>
    <property type="project" value="UniProtKB-KW"/>
</dbReference>
<keyword evidence="3" id="KW-0479">Metal-binding</keyword>
<keyword evidence="7" id="KW-0501">Molybdenum cofactor biosynthesis</keyword>
<dbReference type="InterPro" id="IPR025877">
    <property type="entry name" value="MobA-like_NTP_Trfase"/>
</dbReference>
<evidence type="ECO:0000259" key="8">
    <source>
        <dbReference type="Pfam" id="PF12804"/>
    </source>
</evidence>
<feature type="domain" description="MobA-like NTP transferase" evidence="8">
    <location>
        <begin position="6"/>
        <end position="141"/>
    </location>
</feature>
<dbReference type="RefSeq" id="WP_181809986.1">
    <property type="nucleotide sequence ID" value="NZ_UGJF01000001.1"/>
</dbReference>
<dbReference type="GO" id="GO:0006777">
    <property type="term" value="P:Mo-molybdopterin cofactor biosynthetic process"/>
    <property type="evidence" value="ECO:0007669"/>
    <property type="project" value="UniProtKB-KW"/>
</dbReference>
<evidence type="ECO:0000256" key="6">
    <source>
        <dbReference type="ARBA" id="ARBA00023134"/>
    </source>
</evidence>
<evidence type="ECO:0000313" key="10">
    <source>
        <dbReference type="Proteomes" id="UP000255269"/>
    </source>
</evidence>
<dbReference type="CDD" id="cd02503">
    <property type="entry name" value="MobA"/>
    <property type="match status" value="1"/>
</dbReference>
<dbReference type="SUPFAM" id="SSF53448">
    <property type="entry name" value="Nucleotide-diphospho-sugar transferases"/>
    <property type="match status" value="1"/>
</dbReference>
<keyword evidence="4" id="KW-0547">Nucleotide-binding</keyword>
<dbReference type="GO" id="GO:0005525">
    <property type="term" value="F:GTP binding"/>
    <property type="evidence" value="ECO:0007669"/>
    <property type="project" value="UniProtKB-KW"/>
</dbReference>
<organism evidence="9 10">
    <name type="scientific">Helicobacter pullorum</name>
    <dbReference type="NCBI Taxonomy" id="35818"/>
    <lineage>
        <taxon>Bacteria</taxon>
        <taxon>Pseudomonadati</taxon>
        <taxon>Campylobacterota</taxon>
        <taxon>Epsilonproteobacteria</taxon>
        <taxon>Campylobacterales</taxon>
        <taxon>Helicobacteraceae</taxon>
        <taxon>Helicobacter</taxon>
    </lineage>
</organism>
<dbReference type="InterPro" id="IPR029044">
    <property type="entry name" value="Nucleotide-diphossugar_trans"/>
</dbReference>
<gene>
    <name evidence="9" type="primary">mobA</name>
    <name evidence="9" type="ORF">NCTC13156_01512</name>
</gene>
<dbReference type="Proteomes" id="UP000255269">
    <property type="component" value="Unassembled WGS sequence"/>
</dbReference>
<proteinExistence type="predicted"/>
<keyword evidence="5" id="KW-0460">Magnesium</keyword>
<evidence type="ECO:0000256" key="5">
    <source>
        <dbReference type="ARBA" id="ARBA00022842"/>
    </source>
</evidence>
<dbReference type="AlphaFoldDB" id="A0A377Q0A6"/>
<dbReference type="EMBL" id="UGJF01000001">
    <property type="protein sequence ID" value="STQ88658.1"/>
    <property type="molecule type" value="Genomic_DNA"/>
</dbReference>
<dbReference type="InterPro" id="IPR013482">
    <property type="entry name" value="Molybde_CF_guanTrfase"/>
</dbReference>
<evidence type="ECO:0000256" key="7">
    <source>
        <dbReference type="ARBA" id="ARBA00023150"/>
    </source>
</evidence>
<dbReference type="PANTHER" id="PTHR19136:SF81">
    <property type="entry name" value="MOLYBDENUM COFACTOR GUANYLYLTRANSFERASE"/>
    <property type="match status" value="1"/>
</dbReference>
<reference evidence="9 10" key="1">
    <citation type="submission" date="2018-06" db="EMBL/GenBank/DDBJ databases">
        <authorList>
            <consortium name="Pathogen Informatics"/>
            <person name="Doyle S."/>
        </authorList>
    </citation>
    <scope>NUCLEOTIDE SEQUENCE [LARGE SCALE GENOMIC DNA]</scope>
    <source>
        <strain evidence="9 10">NCTC13156</strain>
    </source>
</reference>
<dbReference type="GO" id="GO:0016779">
    <property type="term" value="F:nucleotidyltransferase activity"/>
    <property type="evidence" value="ECO:0007669"/>
    <property type="project" value="UniProtKB-ARBA"/>
</dbReference>
<sequence>MEIENCIILCGGKSSRMGKKKETLDFFGQSLADFQANKMQKIFKKVYFSSKTAIQNSYKIPTILDSSAEFAAIFGLESSLKTLSQSLFVVSIDSPFLTQQSIAKLQESYQKTKKSTFAINKKIHPLLGIYTYDSLIPIQKQISQKNYRLMELLGIIETNFIEIEESQTQNLNTPYDYLQATQGFLNG</sequence>
<keyword evidence="1" id="KW-0963">Cytoplasm</keyword>